<dbReference type="Pfam" id="PF08545">
    <property type="entry name" value="ACP_syn_III"/>
    <property type="match status" value="1"/>
</dbReference>
<keyword evidence="6" id="KW-1185">Reference proteome</keyword>
<accession>A0ABU7M0Y7</accession>
<evidence type="ECO:0000313" key="5">
    <source>
        <dbReference type="EMBL" id="MEE2567448.1"/>
    </source>
</evidence>
<dbReference type="RefSeq" id="WP_330197009.1">
    <property type="nucleotide sequence ID" value="NZ_JAZDRO010000005.1"/>
</dbReference>
<gene>
    <name evidence="5" type="ORF">V0U35_12240</name>
</gene>
<dbReference type="Gene3D" id="3.40.47.10">
    <property type="match status" value="2"/>
</dbReference>
<comment type="caution">
    <text evidence="5">The sequence shown here is derived from an EMBL/GenBank/DDBJ whole genome shotgun (WGS) entry which is preliminary data.</text>
</comment>
<dbReference type="CDD" id="cd00830">
    <property type="entry name" value="KAS_III"/>
    <property type="match status" value="1"/>
</dbReference>
<evidence type="ECO:0000256" key="2">
    <source>
        <dbReference type="ARBA" id="ARBA00023315"/>
    </source>
</evidence>
<dbReference type="PANTHER" id="PTHR34069:SF2">
    <property type="entry name" value="BETA-KETOACYL-[ACYL-CARRIER-PROTEIN] SYNTHASE III"/>
    <property type="match status" value="1"/>
</dbReference>
<evidence type="ECO:0000259" key="3">
    <source>
        <dbReference type="Pfam" id="PF08541"/>
    </source>
</evidence>
<dbReference type="Proteomes" id="UP001310692">
    <property type="component" value="Unassembled WGS sequence"/>
</dbReference>
<dbReference type="InterPro" id="IPR013751">
    <property type="entry name" value="ACP_syn_III_N"/>
</dbReference>
<evidence type="ECO:0000256" key="1">
    <source>
        <dbReference type="ARBA" id="ARBA00022679"/>
    </source>
</evidence>
<reference evidence="5 6" key="1">
    <citation type="submission" date="2024-01" db="EMBL/GenBank/DDBJ databases">
        <title>Hyphobacterium bacterium isolated from marine sediment.</title>
        <authorList>
            <person name="Zhao S."/>
        </authorList>
    </citation>
    <scope>NUCLEOTIDE SEQUENCE [LARGE SCALE GENOMIC DNA]</scope>
    <source>
        <strain evidence="5 6">Y60-23</strain>
    </source>
</reference>
<protein>
    <submittedName>
        <fullName evidence="5">Beta-ketoacyl-ACP synthase III</fullName>
    </submittedName>
</protein>
<dbReference type="EMBL" id="JAZDRO010000005">
    <property type="protein sequence ID" value="MEE2567448.1"/>
    <property type="molecule type" value="Genomic_DNA"/>
</dbReference>
<evidence type="ECO:0000313" key="6">
    <source>
        <dbReference type="Proteomes" id="UP001310692"/>
    </source>
</evidence>
<feature type="domain" description="Beta-ketoacyl-[acyl-carrier-protein] synthase III N-terminal" evidence="4">
    <location>
        <begin position="150"/>
        <end position="219"/>
    </location>
</feature>
<organism evidence="5 6">
    <name type="scientific">Hyphobacterium marinum</name>
    <dbReference type="NCBI Taxonomy" id="3116574"/>
    <lineage>
        <taxon>Bacteria</taxon>
        <taxon>Pseudomonadati</taxon>
        <taxon>Pseudomonadota</taxon>
        <taxon>Alphaproteobacteria</taxon>
        <taxon>Maricaulales</taxon>
        <taxon>Maricaulaceae</taxon>
        <taxon>Hyphobacterium</taxon>
    </lineage>
</organism>
<name>A0ABU7M0Y7_9PROT</name>
<keyword evidence="1" id="KW-0808">Transferase</keyword>
<sequence length="371" mass="40348">MTDCVIRSTGWHAPDARITNAELVEVFNAYVDQFNTENAAAIEAGETQAMLPSSEEFIVKASGIQNRHVLDRDGLMDITRMRPRLPHRPIDELSVQAEFGLIAAKAALEKAGRSATDVDGIIVASSAQQRNFPAVSVEIQNALGIEGWAYDMTMACASALFGLQQARDMIRAGSANSVLIISPEIMSAINHYRRREVHFIFGDASAAILVERADIEPGGWLVRGTRLQTAFSNALRSDFGFLNHAEFEEGEEFEAFVDQDGHRVFRDVIPFASSVCEALIADCGLTGADIKRAWMHQANIRMVHAISKRALGRDPTPEEAPVILDEYGNTSSSSVVMTFDMNSADMTAGEKGIMAAFGAGYGCGTAIVEKR</sequence>
<keyword evidence="2" id="KW-0012">Acyltransferase</keyword>
<dbReference type="Pfam" id="PF08541">
    <property type="entry name" value="ACP_syn_III_C"/>
    <property type="match status" value="1"/>
</dbReference>
<proteinExistence type="predicted"/>
<dbReference type="NCBIfam" id="NF005703">
    <property type="entry name" value="PRK07515.1"/>
    <property type="match status" value="1"/>
</dbReference>
<dbReference type="PANTHER" id="PTHR34069">
    <property type="entry name" value="3-OXOACYL-[ACYL-CARRIER-PROTEIN] SYNTHASE 3"/>
    <property type="match status" value="1"/>
</dbReference>
<dbReference type="InterPro" id="IPR013747">
    <property type="entry name" value="ACP_syn_III_C"/>
</dbReference>
<dbReference type="SUPFAM" id="SSF53901">
    <property type="entry name" value="Thiolase-like"/>
    <property type="match status" value="1"/>
</dbReference>
<dbReference type="InterPro" id="IPR016039">
    <property type="entry name" value="Thiolase-like"/>
</dbReference>
<evidence type="ECO:0000259" key="4">
    <source>
        <dbReference type="Pfam" id="PF08545"/>
    </source>
</evidence>
<feature type="domain" description="Beta-ketoacyl-[acyl-carrier-protein] synthase III C-terminal" evidence="3">
    <location>
        <begin position="281"/>
        <end position="369"/>
    </location>
</feature>